<dbReference type="Pfam" id="PF12079">
    <property type="entry name" value="DUF3558"/>
    <property type="match status" value="1"/>
</dbReference>
<dbReference type="InterPro" id="IPR024520">
    <property type="entry name" value="DUF3558"/>
</dbReference>
<reference evidence="2 3" key="1">
    <citation type="submission" date="2023-07" db="EMBL/GenBank/DDBJ databases">
        <title>Sorghum-associated microbial communities from plants grown in Nebraska, USA.</title>
        <authorList>
            <person name="Schachtman D."/>
        </authorList>
    </citation>
    <scope>NUCLEOTIDE SEQUENCE [LARGE SCALE GENOMIC DNA]</scope>
    <source>
        <strain evidence="2 3">4272</strain>
    </source>
</reference>
<name>A0ABU1XNK6_9NOCA</name>
<evidence type="ECO:0008006" key="4">
    <source>
        <dbReference type="Google" id="ProtNLM"/>
    </source>
</evidence>
<evidence type="ECO:0000313" key="3">
    <source>
        <dbReference type="Proteomes" id="UP001251217"/>
    </source>
</evidence>
<organism evidence="2 3">
    <name type="scientific">Nocardia kruczakiae</name>
    <dbReference type="NCBI Taxonomy" id="261477"/>
    <lineage>
        <taxon>Bacteria</taxon>
        <taxon>Bacillati</taxon>
        <taxon>Actinomycetota</taxon>
        <taxon>Actinomycetes</taxon>
        <taxon>Mycobacteriales</taxon>
        <taxon>Nocardiaceae</taxon>
        <taxon>Nocardia</taxon>
    </lineage>
</organism>
<evidence type="ECO:0000313" key="2">
    <source>
        <dbReference type="EMBL" id="MDR7172146.1"/>
    </source>
</evidence>
<dbReference type="Proteomes" id="UP001251217">
    <property type="component" value="Unassembled WGS sequence"/>
</dbReference>
<comment type="caution">
    <text evidence="2">The sequence shown here is derived from an EMBL/GenBank/DDBJ whole genome shotgun (WGS) entry which is preliminary data.</text>
</comment>
<evidence type="ECO:0000256" key="1">
    <source>
        <dbReference type="SAM" id="MobiDB-lite"/>
    </source>
</evidence>
<accession>A0ABU1XNK6</accession>
<protein>
    <recommendedName>
        <fullName evidence="4">DUF3558 domain-containing protein</fullName>
    </recommendedName>
</protein>
<sequence>MGDKSPTTTVGAAAASSKPASNTAWNPCSIPDADIAAAGLNPAKKLPDTGKYGQKFPGWDICGWLSDSWYSLSVYSTNSHTFDEVAGNTILFRNPQSVTISDRKAVLLRSADDPESCTVVFDIAKSPVQFEVNAKASADSPGDSCAEVSRIAGILVKDLPA</sequence>
<feature type="compositionally biased region" description="Polar residues" evidence="1">
    <location>
        <begin position="1"/>
        <end position="10"/>
    </location>
</feature>
<proteinExistence type="predicted"/>
<keyword evidence="3" id="KW-1185">Reference proteome</keyword>
<dbReference type="EMBL" id="JAVDWW010000011">
    <property type="protein sequence ID" value="MDR7172146.1"/>
    <property type="molecule type" value="Genomic_DNA"/>
</dbReference>
<gene>
    <name evidence="2" type="ORF">J2W56_005907</name>
</gene>
<feature type="region of interest" description="Disordered" evidence="1">
    <location>
        <begin position="1"/>
        <end position="25"/>
    </location>
</feature>